<reference evidence="2 3" key="1">
    <citation type="submission" date="2023-07" db="EMBL/GenBank/DDBJ databases">
        <title>Genomic Encyclopedia of Type Strains, Phase IV (KMG-IV): sequencing the most valuable type-strain genomes for metagenomic binning, comparative biology and taxonomic classification.</title>
        <authorList>
            <person name="Goeker M."/>
        </authorList>
    </citation>
    <scope>NUCLEOTIDE SEQUENCE [LARGE SCALE GENOMIC DNA]</scope>
    <source>
        <strain evidence="2 3">DSM 19619</strain>
    </source>
</reference>
<evidence type="ECO:0000313" key="2">
    <source>
        <dbReference type="EMBL" id="MDQ0467051.1"/>
    </source>
</evidence>
<dbReference type="SUPFAM" id="SSF53756">
    <property type="entry name" value="UDP-Glycosyltransferase/glycogen phosphorylase"/>
    <property type="match status" value="1"/>
</dbReference>
<dbReference type="InterPro" id="IPR007235">
    <property type="entry name" value="Glyco_trans_28_C"/>
</dbReference>
<comment type="caution">
    <text evidence="2">The sequence shown here is derived from an EMBL/GenBank/DDBJ whole genome shotgun (WGS) entry which is preliminary data.</text>
</comment>
<dbReference type="Pfam" id="PF04101">
    <property type="entry name" value="Glyco_tran_28_C"/>
    <property type="match status" value="1"/>
</dbReference>
<dbReference type="PANTHER" id="PTHR21015">
    <property type="entry name" value="UDP-N-ACETYLGLUCOSAMINE--N-ACETYLMURAMYL-(PENTAPEPTIDE) PYROPHOSPHORYL-UNDECAPRENOL N-ACETYLGLUCOSAMINE TRANSFERASE 1"/>
    <property type="match status" value="1"/>
</dbReference>
<name>A0ABU0IYH4_9HYPH</name>
<protein>
    <submittedName>
        <fullName evidence="2">Glycosyltransferase</fullName>
    </submittedName>
</protein>
<keyword evidence="3" id="KW-1185">Reference proteome</keyword>
<dbReference type="Proteomes" id="UP001242480">
    <property type="component" value="Unassembled WGS sequence"/>
</dbReference>
<dbReference type="PANTHER" id="PTHR21015:SF28">
    <property type="entry name" value="SLL1722 PROTEIN"/>
    <property type="match status" value="1"/>
</dbReference>
<evidence type="ECO:0000259" key="1">
    <source>
        <dbReference type="Pfam" id="PF04101"/>
    </source>
</evidence>
<organism evidence="2 3">
    <name type="scientific">Labrys wisconsinensis</name>
    <dbReference type="NCBI Taxonomy" id="425677"/>
    <lineage>
        <taxon>Bacteria</taxon>
        <taxon>Pseudomonadati</taxon>
        <taxon>Pseudomonadota</taxon>
        <taxon>Alphaproteobacteria</taxon>
        <taxon>Hyphomicrobiales</taxon>
        <taxon>Xanthobacteraceae</taxon>
        <taxon>Labrys</taxon>
    </lineage>
</organism>
<dbReference type="RefSeq" id="WP_307266197.1">
    <property type="nucleotide sequence ID" value="NZ_JAUSVX010000001.1"/>
</dbReference>
<proteinExistence type="predicted"/>
<sequence>MLHYLTGGGGPRHGREKRPPRVLIYSHDTFGLGHLRRSRAIANRLVQADPSASVVIISGSPIIGSFEFGDGVDYVRVPGVVKLPNGDYTTLSLNLPLDEAVAMREAIILQTARTLRPDLVIVDKEPTGFRGELIPALDELRAQGARIVLGIRDVMDDPAVLVPEWERKGAVDALIQYYNDIWVYGLREIYEPLAGLPLPEDMTRRIVYTGYLRREVPPPPNLVRYPRLTRGPFVLVTTGGGGDGHELIDWVLSAYEADPSIAMPALIVFGPFVARDRRGPFMERVARLPNVDAITFDAKIEHLMSKATSVISMGGYNTFCEILSLDKRALIVPRKSPRLEQSIRAEHAARLGLLRQLDGANLDPGAARDPMEMARAIHDLPTQPLPSRAFLPQLLDGLNQIERLTTAWFQAGERLAPIEVLGKVAGE</sequence>
<dbReference type="EMBL" id="JAUSVX010000001">
    <property type="protein sequence ID" value="MDQ0467051.1"/>
    <property type="molecule type" value="Genomic_DNA"/>
</dbReference>
<dbReference type="Gene3D" id="3.40.50.2000">
    <property type="entry name" value="Glycogen Phosphorylase B"/>
    <property type="match status" value="1"/>
</dbReference>
<evidence type="ECO:0000313" key="3">
    <source>
        <dbReference type="Proteomes" id="UP001242480"/>
    </source>
</evidence>
<accession>A0ABU0IYH4</accession>
<feature type="domain" description="Glycosyl transferase family 28 C-terminal" evidence="1">
    <location>
        <begin position="283"/>
        <end position="343"/>
    </location>
</feature>
<gene>
    <name evidence="2" type="ORF">QO011_000046</name>
</gene>